<gene>
    <name evidence="10" type="primary">rbpj</name>
    <name evidence="10" type="ORF">LOC62_01G000960</name>
</gene>
<dbReference type="AlphaFoldDB" id="A0AAF0Y0A5"/>
<dbReference type="GeneID" id="87804218"/>
<keyword evidence="4" id="KW-0238">DNA-binding</keyword>
<name>A0AAF0Y0A5_9TREE</name>
<comment type="similarity">
    <text evidence="2">Belongs to the Su(H) family.</text>
</comment>
<dbReference type="Proteomes" id="UP000827549">
    <property type="component" value="Chromosome 1"/>
</dbReference>
<feature type="domain" description="Beta-trefoil DNA-binding" evidence="9">
    <location>
        <begin position="441"/>
        <end position="727"/>
    </location>
</feature>
<keyword evidence="5" id="KW-0804">Transcription</keyword>
<proteinExistence type="inferred from homology"/>
<evidence type="ECO:0000313" key="11">
    <source>
        <dbReference type="Proteomes" id="UP000827549"/>
    </source>
</evidence>
<dbReference type="SUPFAM" id="SSF49417">
    <property type="entry name" value="p53-like transcription factors"/>
    <property type="match status" value="1"/>
</dbReference>
<dbReference type="GO" id="GO:0001228">
    <property type="term" value="F:DNA-binding transcription activator activity, RNA polymerase II-specific"/>
    <property type="evidence" value="ECO:0007669"/>
    <property type="project" value="InterPro"/>
</dbReference>
<dbReference type="SMART" id="SM01267">
    <property type="entry name" value="LAG1_DNAbind"/>
    <property type="match status" value="1"/>
</dbReference>
<dbReference type="GO" id="GO:0000978">
    <property type="term" value="F:RNA polymerase II cis-regulatory region sequence-specific DNA binding"/>
    <property type="evidence" value="ECO:0007669"/>
    <property type="project" value="InterPro"/>
</dbReference>
<dbReference type="GO" id="GO:0005634">
    <property type="term" value="C:nucleus"/>
    <property type="evidence" value="ECO:0007669"/>
    <property type="project" value="UniProtKB-SubCell"/>
</dbReference>
<feature type="region of interest" description="Disordered" evidence="7">
    <location>
        <begin position="727"/>
        <end position="764"/>
    </location>
</feature>
<evidence type="ECO:0000256" key="6">
    <source>
        <dbReference type="ARBA" id="ARBA00023242"/>
    </source>
</evidence>
<organism evidence="10 11">
    <name type="scientific">Vanrija pseudolonga</name>
    <dbReference type="NCBI Taxonomy" id="143232"/>
    <lineage>
        <taxon>Eukaryota</taxon>
        <taxon>Fungi</taxon>
        <taxon>Dikarya</taxon>
        <taxon>Basidiomycota</taxon>
        <taxon>Agaricomycotina</taxon>
        <taxon>Tremellomycetes</taxon>
        <taxon>Trichosporonales</taxon>
        <taxon>Trichosporonaceae</taxon>
        <taxon>Vanrija</taxon>
    </lineage>
</organism>
<feature type="region of interest" description="Disordered" evidence="7">
    <location>
        <begin position="1"/>
        <end position="40"/>
    </location>
</feature>
<dbReference type="SUPFAM" id="SSF110217">
    <property type="entry name" value="DNA-binding protein LAG-1 (CSL)"/>
    <property type="match status" value="1"/>
</dbReference>
<dbReference type="EMBL" id="CP086714">
    <property type="protein sequence ID" value="WOO77377.1"/>
    <property type="molecule type" value="Genomic_DNA"/>
</dbReference>
<evidence type="ECO:0000313" key="10">
    <source>
        <dbReference type="EMBL" id="WOO77377.1"/>
    </source>
</evidence>
<dbReference type="RefSeq" id="XP_062623409.1">
    <property type="nucleotide sequence ID" value="XM_062767425.1"/>
</dbReference>
<reference evidence="10" key="1">
    <citation type="submission" date="2023-10" db="EMBL/GenBank/DDBJ databases">
        <authorList>
            <person name="Noh H."/>
        </authorList>
    </citation>
    <scope>NUCLEOTIDE SEQUENCE</scope>
    <source>
        <strain evidence="10">DUCC4014</strain>
    </source>
</reference>
<evidence type="ECO:0000256" key="5">
    <source>
        <dbReference type="ARBA" id="ARBA00023163"/>
    </source>
</evidence>
<dbReference type="InterPro" id="IPR036358">
    <property type="entry name" value="BTD_sf"/>
</dbReference>
<keyword evidence="6" id="KW-0539">Nucleus</keyword>
<dbReference type="SMART" id="SM01268">
    <property type="entry name" value="BTD"/>
    <property type="match status" value="1"/>
</dbReference>
<feature type="compositionally biased region" description="Polar residues" evidence="7">
    <location>
        <begin position="655"/>
        <end position="675"/>
    </location>
</feature>
<feature type="compositionally biased region" description="Polar residues" evidence="7">
    <location>
        <begin position="22"/>
        <end position="33"/>
    </location>
</feature>
<dbReference type="PANTHER" id="PTHR10665">
    <property type="entry name" value="RECOMBINING BINDING PROTEIN SUPPRESSOR OF HAIRLESS"/>
    <property type="match status" value="1"/>
</dbReference>
<dbReference type="InterPro" id="IPR037095">
    <property type="entry name" value="RBP-J/Cbf11_DNA-bd_sf"/>
</dbReference>
<evidence type="ECO:0000256" key="4">
    <source>
        <dbReference type="ARBA" id="ARBA00023125"/>
    </source>
</evidence>
<keyword evidence="3" id="KW-0805">Transcription regulation</keyword>
<keyword evidence="11" id="KW-1185">Reference proteome</keyword>
<accession>A0AAF0Y0A5</accession>
<evidence type="ECO:0000256" key="1">
    <source>
        <dbReference type="ARBA" id="ARBA00004123"/>
    </source>
</evidence>
<dbReference type="InterPro" id="IPR015351">
    <property type="entry name" value="RBP-J/Cbf11/Cbf12_DNA-bd"/>
</dbReference>
<dbReference type="InterPro" id="IPR008967">
    <property type="entry name" value="p53-like_TF_DNA-bd_sf"/>
</dbReference>
<evidence type="ECO:0000259" key="9">
    <source>
        <dbReference type="SMART" id="SM01268"/>
    </source>
</evidence>
<dbReference type="Pfam" id="PF09271">
    <property type="entry name" value="LAG1-DNAbind"/>
    <property type="match status" value="1"/>
</dbReference>
<dbReference type="InterPro" id="IPR040159">
    <property type="entry name" value="CLS_fam"/>
</dbReference>
<evidence type="ECO:0000256" key="3">
    <source>
        <dbReference type="ARBA" id="ARBA00023015"/>
    </source>
</evidence>
<evidence type="ECO:0000259" key="8">
    <source>
        <dbReference type="SMART" id="SM01267"/>
    </source>
</evidence>
<dbReference type="Gene3D" id="2.60.40.1450">
    <property type="entry name" value="LAG1, DNA binding domain"/>
    <property type="match status" value="1"/>
</dbReference>
<feature type="domain" description="RBP-J/Cbf11/Cbf12 DNA binding" evidence="8">
    <location>
        <begin position="267"/>
        <end position="440"/>
    </location>
</feature>
<evidence type="ECO:0000256" key="7">
    <source>
        <dbReference type="SAM" id="MobiDB-lite"/>
    </source>
</evidence>
<comment type="subcellular location">
    <subcellularLocation>
        <location evidence="1">Nucleus</location>
    </subcellularLocation>
</comment>
<protein>
    <submittedName>
        <fullName evidence="10">Suppressor of hairless</fullName>
    </submittedName>
</protein>
<dbReference type="InterPro" id="IPR015350">
    <property type="entry name" value="Beta-trefoil_DNA-bd_dom"/>
</dbReference>
<feature type="region of interest" description="Disordered" evidence="7">
    <location>
        <begin position="647"/>
        <end position="712"/>
    </location>
</feature>
<evidence type="ECO:0000256" key="2">
    <source>
        <dbReference type="ARBA" id="ARBA00009704"/>
    </source>
</evidence>
<dbReference type="FunFam" id="2.60.40.1450:FF:000003">
    <property type="entry name" value="Related to J kappa-recombination signal binding protein"/>
    <property type="match status" value="1"/>
</dbReference>
<sequence>MWHTQQPGGGPVTFAPHAQFTMPPSNNDETTNGLGFDPGNPADFASLTQYDLNFVATAGQQPQHAFPLAIPQPPRPALALDTTGQSFQYPQHATPSSLSSAHGLDLSTGTDVDRVFQPNMFYSPVPTDFAMPQPVAPPYYYPGTISPSQLPHQMLKPTKSFSDLILESRQSSLSASSTEHEWNGSGGLEDLSMPLQRALVMEQQQPTLQQQHQAHQTALQQQMSVPRPLQQPVDLSTLSDPQRGALINQALRQYIAAPNRLALGERKIIIMSPKVGQKSYGTEKRFLCPHPQATLVGKAWFTPSKDDCPVSPLLPPRVNISLSGEATVKDAHVSWTTLDNKSLDEKIHTQAITEEDKPFLGNVAGKNLHISDNDGKRREVKAIVTVKAPLIHHAGPHGWGPAKGTMPDISNEQAIGVFESKEIKVISKPSKKKSNSKSAELIIQHGSTIALFNRVKSQTSSTRYLSVPTDLTRYVGSDRLPVTGSVPPKVPTSESIFGSFTVDPSVWESFIIYLVDPTKPVLPTNIAPPHPDWPSPPSNVISTLLAPSIRYNSTVVLQSLQTGRCSPILVIRRGEEGSDVVGMDGTSTEAAIACPEGELPGHPVSQLQKVAFEVYQHDSRQQVGRDPSYGGLWLSCDQETVREQFVNAERRWNPLPTQTRGGGSRPSSMPNTPQTRFGVLPMTPHTATVGLPSNPPSPISSASSTDYFGNHSRKSSSSALFSPLSNEIALPSTDGGPVRRQRTGSTSRGPLQRPPSMHKKRTSSVDITQAGSYDYMPNALMAANGTLPGAERLYWTLDVGDVCIWSIVSTEAVSYTFYVPPYATEPTAPMSPFPVAHRFLPPNMSAEAPAKYNHHYTSMANVPLVTFYGKNFSKKSDGTAAHTVYYGDQPAAHNEVRCNEVMAAAEPRGLQHPTPIFLVREDGQCILPTQLVYP</sequence>